<dbReference type="InterPro" id="IPR000477">
    <property type="entry name" value="RT_dom"/>
</dbReference>
<name>A0A8J4V2R8_9MYCE</name>
<dbReference type="InterPro" id="IPR036691">
    <property type="entry name" value="Endo/exonu/phosph_ase_sf"/>
</dbReference>
<dbReference type="Gene3D" id="3.60.10.10">
    <property type="entry name" value="Endonuclease/exonuclease/phosphatase"/>
    <property type="match status" value="1"/>
</dbReference>
<gene>
    <name evidence="2" type="ORF">CYY_009637</name>
</gene>
<organism evidence="2 3">
    <name type="scientific">Polysphondylium violaceum</name>
    <dbReference type="NCBI Taxonomy" id="133409"/>
    <lineage>
        <taxon>Eukaryota</taxon>
        <taxon>Amoebozoa</taxon>
        <taxon>Evosea</taxon>
        <taxon>Eumycetozoa</taxon>
        <taxon>Dictyostelia</taxon>
        <taxon>Dictyosteliales</taxon>
        <taxon>Dictyosteliaceae</taxon>
        <taxon>Polysphondylium</taxon>
    </lineage>
</organism>
<evidence type="ECO:0000259" key="1">
    <source>
        <dbReference type="Pfam" id="PF00078"/>
    </source>
</evidence>
<dbReference type="SUPFAM" id="SSF56219">
    <property type="entry name" value="DNase I-like"/>
    <property type="match status" value="1"/>
</dbReference>
<dbReference type="Proteomes" id="UP000695562">
    <property type="component" value="Unassembled WGS sequence"/>
</dbReference>
<protein>
    <recommendedName>
        <fullName evidence="1">Reverse transcriptase domain-containing protein</fullName>
    </recommendedName>
</protein>
<evidence type="ECO:0000313" key="3">
    <source>
        <dbReference type="Proteomes" id="UP000695562"/>
    </source>
</evidence>
<dbReference type="PANTHER" id="PTHR31635">
    <property type="entry name" value="REVERSE TRANSCRIPTASE DOMAIN-CONTAINING PROTEIN-RELATED"/>
    <property type="match status" value="1"/>
</dbReference>
<reference evidence="2" key="1">
    <citation type="submission" date="2020-01" db="EMBL/GenBank/DDBJ databases">
        <title>Development of genomics and gene disruption for Polysphondylium violaceum indicates a role for the polyketide synthase stlB in stalk morphogenesis.</title>
        <authorList>
            <person name="Narita B."/>
            <person name="Kawabe Y."/>
            <person name="Kin K."/>
            <person name="Saito T."/>
            <person name="Gibbs R."/>
            <person name="Kuspa A."/>
            <person name="Muzny D."/>
            <person name="Queller D."/>
            <person name="Richards S."/>
            <person name="Strassman J."/>
            <person name="Sucgang R."/>
            <person name="Worley K."/>
            <person name="Schaap P."/>
        </authorList>
    </citation>
    <scope>NUCLEOTIDE SEQUENCE</scope>
    <source>
        <strain evidence="2">QSvi11</strain>
    </source>
</reference>
<proteinExistence type="predicted"/>
<feature type="domain" description="Reverse transcriptase" evidence="1">
    <location>
        <begin position="311"/>
        <end position="516"/>
    </location>
</feature>
<keyword evidence="3" id="KW-1185">Reference proteome</keyword>
<dbReference type="EMBL" id="AJWJ01000763">
    <property type="protein sequence ID" value="KAF2069044.1"/>
    <property type="molecule type" value="Genomic_DNA"/>
</dbReference>
<dbReference type="OrthoDB" id="19433at2759"/>
<dbReference type="PANTHER" id="PTHR31635:SF196">
    <property type="entry name" value="REVERSE TRANSCRIPTASE DOMAIN-CONTAINING PROTEIN-RELATED"/>
    <property type="match status" value="1"/>
</dbReference>
<evidence type="ECO:0000313" key="2">
    <source>
        <dbReference type="EMBL" id="KAF2069044.1"/>
    </source>
</evidence>
<sequence>MIFCLAKYINSRNSSRDQLFKFNLLHSSECGRIIKFTANTQNQQPIHITAVYAPATQSIRKIWLQDVLKIADLKTDILIGDINIRQKSLRPEHFSENTLLSLDIQSSGLSELEVEESSPIKHTFTLTQTNEKYILDRVFISDSLLNKSPSLTYLNVNKQTSDHNILHLTIPTITQASPKSKLWKLNHRILTPQNIAEVTTIIDHASQLIVNGRNPQKKDAAINEIIHPTTKQKVSTQPEIEDAFTTFYSQLFAKKADNADDHQTLLEKWTPNYPPSMNTTLSAPISDQEIILAITKMKEGKAPGEDGFVPGRLLHDNIISLSDTIDTANTMIITNKDQTLLPVITFYDAAKAFDSVSHNAIERSLNRVNLPIQIINTIMDMIKGSTIKIQVNGNLTKPFPVETGIKQGDPISPTLFVIVVESLASAKNSDQEIKGIPLSLNNSNLKNFLKILQFAHDTCSLAYNMYDQKRIQAWLDLFINTNKCSVILLEDPNKYPAYIPYPTVQRTAHERYLGFHICHQAISPQVPTKIKSIKNDLIKWKMVSHSLRGKVTIMKTYVLSQLTFHLYLEETSPSPLESLNKLITWYLYSKDTNTISKPRSKIRFDRAHQDIQYLPTDLIL</sequence>
<accession>A0A8J4V2R8</accession>
<dbReference type="Pfam" id="PF00078">
    <property type="entry name" value="RVT_1"/>
    <property type="match status" value="1"/>
</dbReference>
<comment type="caution">
    <text evidence="2">The sequence shown here is derived from an EMBL/GenBank/DDBJ whole genome shotgun (WGS) entry which is preliminary data.</text>
</comment>
<dbReference type="AlphaFoldDB" id="A0A8J4V2R8"/>